<reference evidence="3" key="1">
    <citation type="submission" date="2023-09" db="EMBL/GenBank/DDBJ databases">
        <authorList>
            <person name="Li S."/>
            <person name="Li X."/>
            <person name="Zhang C."/>
            <person name="Zhao Z."/>
        </authorList>
    </citation>
    <scope>NUCLEOTIDE SEQUENCE [LARGE SCALE GENOMIC DNA]</scope>
    <source>
        <strain evidence="3">SQ345</strain>
    </source>
</reference>
<feature type="transmembrane region" description="Helical" evidence="1">
    <location>
        <begin position="12"/>
        <end position="34"/>
    </location>
</feature>
<evidence type="ECO:0000313" key="2">
    <source>
        <dbReference type="EMBL" id="WNC67260.1"/>
    </source>
</evidence>
<organism evidence="2 3">
    <name type="scientific">Thalassotalea nanhaiensis</name>
    <dbReference type="NCBI Taxonomy" id="3065648"/>
    <lineage>
        <taxon>Bacteria</taxon>
        <taxon>Pseudomonadati</taxon>
        <taxon>Pseudomonadota</taxon>
        <taxon>Gammaproteobacteria</taxon>
        <taxon>Alteromonadales</taxon>
        <taxon>Colwelliaceae</taxon>
        <taxon>Thalassotalea</taxon>
    </lineage>
</organism>
<gene>
    <name evidence="2" type="ORF">RI845_12100</name>
</gene>
<dbReference type="Proteomes" id="UP001248581">
    <property type="component" value="Chromosome"/>
</dbReference>
<proteinExistence type="predicted"/>
<name>A0ABY9TEN1_9GAMM</name>
<keyword evidence="1" id="KW-1133">Transmembrane helix</keyword>
<dbReference type="InterPro" id="IPR008928">
    <property type="entry name" value="6-hairpin_glycosidase_sf"/>
</dbReference>
<evidence type="ECO:0000256" key="1">
    <source>
        <dbReference type="SAM" id="Phobius"/>
    </source>
</evidence>
<keyword evidence="1" id="KW-0472">Membrane</keyword>
<dbReference type="RefSeq" id="WP_348386424.1">
    <property type="nucleotide sequence ID" value="NZ_CP134146.1"/>
</dbReference>
<dbReference type="SUPFAM" id="SSF48208">
    <property type="entry name" value="Six-hairpin glycosidases"/>
    <property type="match status" value="1"/>
</dbReference>
<sequence>MDSKGNKLSSWAESIVLLFISFYIFLIPAGILVIDLQDAGLKNNDIPSFTYRWHSRISKDIVAWSAERVDAEMGSNLSINDISGTEWPMFSAVFFLWSTEALQDNWALNPDASQQAPVEYSKDAIEAAAQLIVDPDNASWVKQHWGDNYLHKENAFYRMLLISGLSSYQKLTGDDQYKEILVDQVNSLTNELDHSPFGLLDDYPGECYPVDILPAIAAIKRANELIGVDDSEFVKRSLRAFQGNALDSETNLPAYVANSKTGVGYGPARGVGISYMLIWAPELWPDTASRWYEQYEKYFWKESLLISGFHEFAINSNNMAFSDVDSGPVIGGYGVAASAFGIGAARVNNRIQQSYALSTEALVASWPLPNGTLMIPRLLSNLSDAPYLGETALLFVLTRKALIKSEDSQEVYLPPFVYLFLTFYILSGAAIFRCAISPILKKS</sequence>
<evidence type="ECO:0008006" key="4">
    <source>
        <dbReference type="Google" id="ProtNLM"/>
    </source>
</evidence>
<accession>A0ABY9TEN1</accession>
<feature type="transmembrane region" description="Helical" evidence="1">
    <location>
        <begin position="416"/>
        <end position="436"/>
    </location>
</feature>
<dbReference type="EMBL" id="CP134146">
    <property type="protein sequence ID" value="WNC67260.1"/>
    <property type="molecule type" value="Genomic_DNA"/>
</dbReference>
<protein>
    <recommendedName>
        <fullName evidence="4">Linalool dehydratase/isomerase domain-containing protein</fullName>
    </recommendedName>
</protein>
<keyword evidence="3" id="KW-1185">Reference proteome</keyword>
<evidence type="ECO:0000313" key="3">
    <source>
        <dbReference type="Proteomes" id="UP001248581"/>
    </source>
</evidence>
<keyword evidence="1" id="KW-0812">Transmembrane</keyword>